<dbReference type="EMBL" id="PDXF01000013">
    <property type="protein sequence ID" value="RYO03246.1"/>
    <property type="molecule type" value="Genomic_DNA"/>
</dbReference>
<proteinExistence type="predicted"/>
<accession>A0ABY0GCV7</accession>
<feature type="compositionally biased region" description="Basic and acidic residues" evidence="1">
    <location>
        <begin position="1"/>
        <end position="10"/>
    </location>
</feature>
<feature type="region of interest" description="Disordered" evidence="1">
    <location>
        <begin position="800"/>
        <end position="842"/>
    </location>
</feature>
<feature type="compositionally biased region" description="Polar residues" evidence="1">
    <location>
        <begin position="338"/>
        <end position="356"/>
    </location>
</feature>
<gene>
    <name evidence="2" type="ORF">AA0119_g4685</name>
</gene>
<evidence type="ECO:0000256" key="1">
    <source>
        <dbReference type="SAM" id="MobiDB-lite"/>
    </source>
</evidence>
<feature type="region of interest" description="Disordered" evidence="1">
    <location>
        <begin position="104"/>
        <end position="133"/>
    </location>
</feature>
<feature type="region of interest" description="Disordered" evidence="1">
    <location>
        <begin position="149"/>
        <end position="178"/>
    </location>
</feature>
<feature type="compositionally biased region" description="Polar residues" evidence="1">
    <location>
        <begin position="371"/>
        <end position="393"/>
    </location>
</feature>
<evidence type="ECO:0008006" key="4">
    <source>
        <dbReference type="Google" id="ProtNLM"/>
    </source>
</evidence>
<feature type="compositionally biased region" description="Basic and acidic residues" evidence="1">
    <location>
        <begin position="438"/>
        <end position="447"/>
    </location>
</feature>
<feature type="compositionally biased region" description="Polar residues" evidence="1">
    <location>
        <begin position="822"/>
        <end position="836"/>
    </location>
</feature>
<organism evidence="2 3">
    <name type="scientific">Alternaria tenuissima</name>
    <dbReference type="NCBI Taxonomy" id="119927"/>
    <lineage>
        <taxon>Eukaryota</taxon>
        <taxon>Fungi</taxon>
        <taxon>Dikarya</taxon>
        <taxon>Ascomycota</taxon>
        <taxon>Pezizomycotina</taxon>
        <taxon>Dothideomycetes</taxon>
        <taxon>Pleosporomycetidae</taxon>
        <taxon>Pleosporales</taxon>
        <taxon>Pleosporineae</taxon>
        <taxon>Pleosporaceae</taxon>
        <taxon>Alternaria</taxon>
        <taxon>Alternaria sect. Alternaria</taxon>
        <taxon>Alternaria alternata complex</taxon>
    </lineage>
</organism>
<feature type="region of interest" description="Disordered" evidence="1">
    <location>
        <begin position="1"/>
        <end position="40"/>
    </location>
</feature>
<reference evidence="3" key="1">
    <citation type="journal article" date="2019" name="bioRxiv">
        <title>Genomics, evolutionary history and diagnostics of the Alternaria alternata species group including apple and Asian pear pathotypes.</title>
        <authorList>
            <person name="Armitage A.D."/>
            <person name="Cockerton H.M."/>
            <person name="Sreenivasaprasad S."/>
            <person name="Woodhall J.W."/>
            <person name="Lane C.R."/>
            <person name="Harrison R.J."/>
            <person name="Clarkson J.P."/>
        </authorList>
    </citation>
    <scope>NUCLEOTIDE SEQUENCE [LARGE SCALE GENOMIC DNA]</scope>
    <source>
        <strain evidence="3">FERA 635</strain>
    </source>
</reference>
<keyword evidence="3" id="KW-1185">Reference proteome</keyword>
<dbReference type="Proteomes" id="UP000293195">
    <property type="component" value="Unassembled WGS sequence"/>
</dbReference>
<protein>
    <recommendedName>
        <fullName evidence="4">Inner centromere protein ARK-binding domain-containing protein</fullName>
    </recommendedName>
</protein>
<evidence type="ECO:0000313" key="3">
    <source>
        <dbReference type="Proteomes" id="UP000293195"/>
    </source>
</evidence>
<feature type="region of interest" description="Disordered" evidence="1">
    <location>
        <begin position="338"/>
        <end position="461"/>
    </location>
</feature>
<name>A0ABY0GCV7_9PLEO</name>
<evidence type="ECO:0000313" key="2">
    <source>
        <dbReference type="EMBL" id="RYO03246.1"/>
    </source>
</evidence>
<sequence length="842" mass="93971">MTFKNQDRGAADSPELINIADLEEITSTSKEEPTQREANDRRLAQAISYLVKEGGSDSPATFMDRVDRIDNSLLLPLTQQGRNFDIKLFNRVLDMVSEAQLDFDKAAQEESSEEDSPSMSNRKSPMPESVEEPREYYMPYAAEALYRKGDGLDEPHSKPHMPVPATKGPTAERGDDVPSERVFKYGGPDNEVESWYRDYPASLPFPETFQLAHWESLKINYDISESGRQMKAEGQIVETNVSFDHPALQQYKTLPPYESGSRFKLPNPSAIVEEEVNRLGTQESLEKVVQDLNRSSDEVNAEGKYRYTPRIFLEKFTVGAQVDPTAIRHAVNTTPTKARTNIIGNISQRDSANSTRKGPAVRTPTKETSKHPQSSTKHTNLVPPTSRAQTTSPVVRKINRQRATSLERSPRRQSGVSTVPPSPDSSIKKIAVHPQVVIEKRVSDRPKTPAAPVSSKPQIAPDSINFVTQKGTTKKLTKRKRSISERDYTVDHKHSKPVNLAVPRSSVRTRAQGTSDRPVPFVAEEADELDDSGEGDVTEALNQIPAAVIPVKVKTATKSKVTKSRAATKKVTKKATIAGKVVGKAQRKVVVKKMTDEENYALPITQKQKTKLETKAGSTRSGLRYLKEGIPSGYISFIEQRLLETEFVVLELLSTIYSSQVPIETQRLSDTDRRVLAESVQKQAKSSRVEEWKRHPLNTDEERLSWWSKRQDILTKGVEGNASYIAQVSPASTEPWVTESSPAVAQYEDLQLSAIERLNVPPAQQPQPTRSAWQAVPDISENIEPASATQGQIQDMAGVPQVRSFTSEGYHDDRLERPAPSVQHTTALNSRPSTTEQWRKYF</sequence>
<feature type="compositionally biased region" description="Basic and acidic residues" evidence="1">
    <location>
        <begin position="29"/>
        <end position="40"/>
    </location>
</feature>
<comment type="caution">
    <text evidence="2">The sequence shown here is derived from an EMBL/GenBank/DDBJ whole genome shotgun (WGS) entry which is preliminary data.</text>
</comment>
<feature type="compositionally biased region" description="Polar residues" evidence="1">
    <location>
        <begin position="401"/>
        <end position="419"/>
    </location>
</feature>